<protein>
    <submittedName>
        <fullName evidence="2">Uncharacterized protein</fullName>
    </submittedName>
</protein>
<evidence type="ECO:0000313" key="3">
    <source>
        <dbReference type="Proteomes" id="UP001307889"/>
    </source>
</evidence>
<accession>A0ABN7APR3</accession>
<evidence type="ECO:0000313" key="2">
    <source>
        <dbReference type="EMBL" id="BES94211.1"/>
    </source>
</evidence>
<dbReference type="Proteomes" id="UP001307889">
    <property type="component" value="Chromosome 5"/>
</dbReference>
<feature type="region of interest" description="Disordered" evidence="1">
    <location>
        <begin position="1"/>
        <end position="48"/>
    </location>
</feature>
<reference evidence="2 3" key="1">
    <citation type="submission" date="2023-09" db="EMBL/GenBank/DDBJ databases">
        <title>Nesidiocoris tenuis whole genome shotgun sequence.</title>
        <authorList>
            <person name="Shibata T."/>
            <person name="Shimoda M."/>
            <person name="Kobayashi T."/>
            <person name="Uehara T."/>
        </authorList>
    </citation>
    <scope>NUCLEOTIDE SEQUENCE [LARGE SCALE GENOMIC DNA]</scope>
    <source>
        <strain evidence="2 3">Japan</strain>
    </source>
</reference>
<proteinExistence type="predicted"/>
<sequence length="79" mass="8732">MKRQNTNCPPEQRPVVGKVPSGASAGYSMFVPDRDGSISSGDRDRSRREKSLKMFVIQCWAEFTCHEDRDEGSVKPAGG</sequence>
<dbReference type="EMBL" id="AP028913">
    <property type="protein sequence ID" value="BES94211.1"/>
    <property type="molecule type" value="Genomic_DNA"/>
</dbReference>
<gene>
    <name evidence="2" type="ORF">NTJ_07020</name>
</gene>
<evidence type="ECO:0000256" key="1">
    <source>
        <dbReference type="SAM" id="MobiDB-lite"/>
    </source>
</evidence>
<feature type="compositionally biased region" description="Basic and acidic residues" evidence="1">
    <location>
        <begin position="32"/>
        <end position="48"/>
    </location>
</feature>
<organism evidence="2 3">
    <name type="scientific">Nesidiocoris tenuis</name>
    <dbReference type="NCBI Taxonomy" id="355587"/>
    <lineage>
        <taxon>Eukaryota</taxon>
        <taxon>Metazoa</taxon>
        <taxon>Ecdysozoa</taxon>
        <taxon>Arthropoda</taxon>
        <taxon>Hexapoda</taxon>
        <taxon>Insecta</taxon>
        <taxon>Pterygota</taxon>
        <taxon>Neoptera</taxon>
        <taxon>Paraneoptera</taxon>
        <taxon>Hemiptera</taxon>
        <taxon>Heteroptera</taxon>
        <taxon>Panheteroptera</taxon>
        <taxon>Cimicomorpha</taxon>
        <taxon>Miridae</taxon>
        <taxon>Dicyphina</taxon>
        <taxon>Nesidiocoris</taxon>
    </lineage>
</organism>
<keyword evidence="3" id="KW-1185">Reference proteome</keyword>
<name>A0ABN7APR3_9HEMI</name>